<dbReference type="Proteomes" id="UP001159428">
    <property type="component" value="Unassembled WGS sequence"/>
</dbReference>
<protein>
    <submittedName>
        <fullName evidence="1">Uncharacterized protein</fullName>
    </submittedName>
</protein>
<evidence type="ECO:0000313" key="2">
    <source>
        <dbReference type="Proteomes" id="UP001159428"/>
    </source>
</evidence>
<sequence length="72" mass="8379">MGLCRRCHKPITLEQEKQKQKCAKLNPYYSDGFPLLEHLADDEFARWDDYITHMARDGTYGDQITLYAAANL</sequence>
<dbReference type="Gene3D" id="3.90.70.80">
    <property type="match status" value="1"/>
</dbReference>
<gene>
    <name evidence="1" type="ORF">PMEA_00002605</name>
</gene>
<organism evidence="1 2">
    <name type="scientific">Pocillopora meandrina</name>
    <dbReference type="NCBI Taxonomy" id="46732"/>
    <lineage>
        <taxon>Eukaryota</taxon>
        <taxon>Metazoa</taxon>
        <taxon>Cnidaria</taxon>
        <taxon>Anthozoa</taxon>
        <taxon>Hexacorallia</taxon>
        <taxon>Scleractinia</taxon>
        <taxon>Astrocoeniina</taxon>
        <taxon>Pocilloporidae</taxon>
        <taxon>Pocillopora</taxon>
    </lineage>
</organism>
<reference evidence="1 2" key="1">
    <citation type="submission" date="2022-05" db="EMBL/GenBank/DDBJ databases">
        <authorList>
            <consortium name="Genoscope - CEA"/>
            <person name="William W."/>
        </authorList>
    </citation>
    <scope>NUCLEOTIDE SEQUENCE [LARGE SCALE GENOMIC DNA]</scope>
</reference>
<accession>A0AAU9WB90</accession>
<keyword evidence="2" id="KW-1185">Reference proteome</keyword>
<evidence type="ECO:0000313" key="1">
    <source>
        <dbReference type="EMBL" id="CAH3108562.1"/>
    </source>
</evidence>
<comment type="caution">
    <text evidence="1">The sequence shown here is derived from an EMBL/GenBank/DDBJ whole genome shotgun (WGS) entry which is preliminary data.</text>
</comment>
<dbReference type="AlphaFoldDB" id="A0AAU9WB90"/>
<proteinExistence type="predicted"/>
<name>A0AAU9WB90_9CNID</name>
<dbReference type="EMBL" id="CALNXJ010000011">
    <property type="protein sequence ID" value="CAH3108562.1"/>
    <property type="molecule type" value="Genomic_DNA"/>
</dbReference>